<evidence type="ECO:0008006" key="2">
    <source>
        <dbReference type="Google" id="ProtNLM"/>
    </source>
</evidence>
<dbReference type="AlphaFoldDB" id="X0XS43"/>
<protein>
    <recommendedName>
        <fullName evidence="2">Gfo/Idh/MocA family oxidoreductase</fullName>
    </recommendedName>
</protein>
<organism evidence="1">
    <name type="scientific">marine sediment metagenome</name>
    <dbReference type="NCBI Taxonomy" id="412755"/>
    <lineage>
        <taxon>unclassified sequences</taxon>
        <taxon>metagenomes</taxon>
        <taxon>ecological metagenomes</taxon>
    </lineage>
</organism>
<reference evidence="1" key="1">
    <citation type="journal article" date="2014" name="Front. Microbiol.">
        <title>High frequency of phylogenetically diverse reductive dehalogenase-homologous genes in deep subseafloor sedimentary metagenomes.</title>
        <authorList>
            <person name="Kawai M."/>
            <person name="Futagami T."/>
            <person name="Toyoda A."/>
            <person name="Takaki Y."/>
            <person name="Nishi S."/>
            <person name="Hori S."/>
            <person name="Arai W."/>
            <person name="Tsubouchi T."/>
            <person name="Morono Y."/>
            <person name="Uchiyama I."/>
            <person name="Ito T."/>
            <person name="Fujiyama A."/>
            <person name="Inagaki F."/>
            <person name="Takami H."/>
        </authorList>
    </citation>
    <scope>NUCLEOTIDE SEQUENCE</scope>
    <source>
        <strain evidence="1">Expedition CK06-06</strain>
    </source>
</reference>
<dbReference type="EMBL" id="BARS01042102">
    <property type="protein sequence ID" value="GAG39453.1"/>
    <property type="molecule type" value="Genomic_DNA"/>
</dbReference>
<gene>
    <name evidence="1" type="ORF">S01H1_63934</name>
</gene>
<accession>X0XS43</accession>
<feature type="non-terminal residue" evidence="1">
    <location>
        <position position="56"/>
    </location>
</feature>
<comment type="caution">
    <text evidence="1">The sequence shown here is derived from an EMBL/GenBank/DDBJ whole genome shotgun (WGS) entry which is preliminary data.</text>
</comment>
<sequence length="56" mass="5944">MANKTHTVGIIMNGATGRMGSTQHVMRSIVAIIHQGGVKTADGETIMPDPVLVDRE</sequence>
<evidence type="ECO:0000313" key="1">
    <source>
        <dbReference type="EMBL" id="GAG39453.1"/>
    </source>
</evidence>
<proteinExistence type="predicted"/>
<dbReference type="Gene3D" id="3.40.50.720">
    <property type="entry name" value="NAD(P)-binding Rossmann-like Domain"/>
    <property type="match status" value="1"/>
</dbReference>
<name>X0XS43_9ZZZZ</name>